<keyword evidence="3" id="KW-0804">Transcription</keyword>
<dbReference type="InterPro" id="IPR035472">
    <property type="entry name" value="RpiR-like_SIS"/>
</dbReference>
<organism evidence="5 6">
    <name type="scientific">Oceanobacillus aidingensis</name>
    <dbReference type="NCBI Taxonomy" id="645964"/>
    <lineage>
        <taxon>Bacteria</taxon>
        <taxon>Bacillati</taxon>
        <taxon>Bacillota</taxon>
        <taxon>Bacilli</taxon>
        <taxon>Bacillales</taxon>
        <taxon>Bacillaceae</taxon>
        <taxon>Oceanobacillus</taxon>
    </lineage>
</organism>
<dbReference type="InterPro" id="IPR000281">
    <property type="entry name" value="HTH_RpiR"/>
</dbReference>
<sequence>MSLFEKIQNSLDTLSGAKKRVAYYILDNWLEAAFLPASKVARSADVSESVVVRFSQDLGYSGFPQFQKELQVILKSRLANPKDEIINNDKEDFKNHNKDLLKIYNKSIKNIDEVFNKNSLDTFVNFMNKIVDAKKILILARQNSYGPASMLNVHLNEVFSKSNLIDGESVEALDYIRGLTKDDLVIFISIPSYSKRMRLYSDFLKEKAIPQVAITNSRSHNIGQNADLLLLTSIHSYSYSNSHLGTVFIIDILIYLITEHNKSELLKYIEDTKLFNERFGITE</sequence>
<proteinExistence type="predicted"/>
<dbReference type="PANTHER" id="PTHR30514:SF18">
    <property type="entry name" value="RPIR-FAMILY TRANSCRIPTIONAL REGULATOR"/>
    <property type="match status" value="1"/>
</dbReference>
<dbReference type="InterPro" id="IPR036388">
    <property type="entry name" value="WH-like_DNA-bd_sf"/>
</dbReference>
<dbReference type="InterPro" id="IPR047640">
    <property type="entry name" value="RpiR-like"/>
</dbReference>
<dbReference type="RefSeq" id="WP_379542505.1">
    <property type="nucleotide sequence ID" value="NZ_JBHSFT010000040.1"/>
</dbReference>
<accession>A0ABV9K0A5</accession>
<dbReference type="Gene3D" id="3.40.50.10490">
    <property type="entry name" value="Glucose-6-phosphate isomerase like protein, domain 1"/>
    <property type="match status" value="1"/>
</dbReference>
<keyword evidence="6" id="KW-1185">Reference proteome</keyword>
<name>A0ABV9K0A5_9BACI</name>
<keyword evidence="2" id="KW-0238">DNA-binding</keyword>
<gene>
    <name evidence="5" type="ORF">ACFO3P_15100</name>
</gene>
<dbReference type="InterPro" id="IPR001347">
    <property type="entry name" value="SIS_dom"/>
</dbReference>
<evidence type="ECO:0000259" key="4">
    <source>
        <dbReference type="PROSITE" id="PS51071"/>
    </source>
</evidence>
<dbReference type="InterPro" id="IPR046348">
    <property type="entry name" value="SIS_dom_sf"/>
</dbReference>
<dbReference type="PANTHER" id="PTHR30514">
    <property type="entry name" value="GLUCOKINASE"/>
    <property type="match status" value="1"/>
</dbReference>
<dbReference type="CDD" id="cd05013">
    <property type="entry name" value="SIS_RpiR"/>
    <property type="match status" value="1"/>
</dbReference>
<dbReference type="Proteomes" id="UP001595988">
    <property type="component" value="Unassembled WGS sequence"/>
</dbReference>
<keyword evidence="1" id="KW-0805">Transcription regulation</keyword>
<comment type="caution">
    <text evidence="5">The sequence shown here is derived from an EMBL/GenBank/DDBJ whole genome shotgun (WGS) entry which is preliminary data.</text>
</comment>
<evidence type="ECO:0000256" key="1">
    <source>
        <dbReference type="ARBA" id="ARBA00023015"/>
    </source>
</evidence>
<evidence type="ECO:0000256" key="2">
    <source>
        <dbReference type="ARBA" id="ARBA00023125"/>
    </source>
</evidence>
<dbReference type="Gene3D" id="1.10.10.10">
    <property type="entry name" value="Winged helix-like DNA-binding domain superfamily/Winged helix DNA-binding domain"/>
    <property type="match status" value="1"/>
</dbReference>
<dbReference type="Pfam" id="PF01380">
    <property type="entry name" value="SIS"/>
    <property type="match status" value="1"/>
</dbReference>
<evidence type="ECO:0000256" key="3">
    <source>
        <dbReference type="ARBA" id="ARBA00023163"/>
    </source>
</evidence>
<dbReference type="PROSITE" id="PS51071">
    <property type="entry name" value="HTH_RPIR"/>
    <property type="match status" value="1"/>
</dbReference>
<reference evidence="6" key="1">
    <citation type="journal article" date="2019" name="Int. J. Syst. Evol. Microbiol.">
        <title>The Global Catalogue of Microorganisms (GCM) 10K type strain sequencing project: providing services to taxonomists for standard genome sequencing and annotation.</title>
        <authorList>
            <consortium name="The Broad Institute Genomics Platform"/>
            <consortium name="The Broad Institute Genome Sequencing Center for Infectious Disease"/>
            <person name="Wu L."/>
            <person name="Ma J."/>
        </authorList>
    </citation>
    <scope>NUCLEOTIDE SEQUENCE [LARGE SCALE GENOMIC DNA]</scope>
    <source>
        <strain evidence="6">CCUG 37257</strain>
    </source>
</reference>
<dbReference type="SUPFAM" id="SSF53697">
    <property type="entry name" value="SIS domain"/>
    <property type="match status" value="1"/>
</dbReference>
<feature type="domain" description="HTH rpiR-type" evidence="4">
    <location>
        <begin position="1"/>
        <end position="77"/>
    </location>
</feature>
<dbReference type="EMBL" id="JBHSFT010000040">
    <property type="protein sequence ID" value="MFC4663504.1"/>
    <property type="molecule type" value="Genomic_DNA"/>
</dbReference>
<dbReference type="SUPFAM" id="SSF46689">
    <property type="entry name" value="Homeodomain-like"/>
    <property type="match status" value="1"/>
</dbReference>
<evidence type="ECO:0000313" key="5">
    <source>
        <dbReference type="EMBL" id="MFC4663504.1"/>
    </source>
</evidence>
<protein>
    <submittedName>
        <fullName evidence="5">MurR/RpiR family transcriptional regulator</fullName>
    </submittedName>
</protein>
<dbReference type="InterPro" id="IPR009057">
    <property type="entry name" value="Homeodomain-like_sf"/>
</dbReference>
<evidence type="ECO:0000313" key="6">
    <source>
        <dbReference type="Proteomes" id="UP001595988"/>
    </source>
</evidence>
<dbReference type="Pfam" id="PF01418">
    <property type="entry name" value="HTH_6"/>
    <property type="match status" value="1"/>
</dbReference>